<evidence type="ECO:0000256" key="4">
    <source>
        <dbReference type="ARBA" id="ARBA00023136"/>
    </source>
</evidence>
<dbReference type="Proteomes" id="UP000184383">
    <property type="component" value="Unassembled WGS sequence"/>
</dbReference>
<evidence type="ECO:0000259" key="8">
    <source>
        <dbReference type="Pfam" id="PF20684"/>
    </source>
</evidence>
<name>A0A1L9R8S9_ASPWE</name>
<comment type="subcellular location">
    <subcellularLocation>
        <location evidence="1">Membrane</location>
        <topology evidence="1">Multi-pass membrane protein</topology>
    </subcellularLocation>
</comment>
<dbReference type="Pfam" id="PF20684">
    <property type="entry name" value="Fung_rhodopsin"/>
    <property type="match status" value="1"/>
</dbReference>
<evidence type="ECO:0000256" key="5">
    <source>
        <dbReference type="ARBA" id="ARBA00038359"/>
    </source>
</evidence>
<reference evidence="10" key="1">
    <citation type="journal article" date="2017" name="Genome Biol.">
        <title>Comparative genomics reveals high biological diversity and specific adaptations in the industrially and medically important fungal genus Aspergillus.</title>
        <authorList>
            <person name="de Vries R.P."/>
            <person name="Riley R."/>
            <person name="Wiebenga A."/>
            <person name="Aguilar-Osorio G."/>
            <person name="Amillis S."/>
            <person name="Uchima C.A."/>
            <person name="Anderluh G."/>
            <person name="Asadollahi M."/>
            <person name="Askin M."/>
            <person name="Barry K."/>
            <person name="Battaglia E."/>
            <person name="Bayram O."/>
            <person name="Benocci T."/>
            <person name="Braus-Stromeyer S.A."/>
            <person name="Caldana C."/>
            <person name="Canovas D."/>
            <person name="Cerqueira G.C."/>
            <person name="Chen F."/>
            <person name="Chen W."/>
            <person name="Choi C."/>
            <person name="Clum A."/>
            <person name="Dos Santos R.A."/>
            <person name="Damasio A.R."/>
            <person name="Diallinas G."/>
            <person name="Emri T."/>
            <person name="Fekete E."/>
            <person name="Flipphi M."/>
            <person name="Freyberg S."/>
            <person name="Gallo A."/>
            <person name="Gournas C."/>
            <person name="Habgood R."/>
            <person name="Hainaut M."/>
            <person name="Harispe M.L."/>
            <person name="Henrissat B."/>
            <person name="Hilden K.S."/>
            <person name="Hope R."/>
            <person name="Hossain A."/>
            <person name="Karabika E."/>
            <person name="Karaffa L."/>
            <person name="Karanyi Z."/>
            <person name="Krasevec N."/>
            <person name="Kuo A."/>
            <person name="Kusch H."/>
            <person name="LaButti K."/>
            <person name="Lagendijk E.L."/>
            <person name="Lapidus A."/>
            <person name="Levasseur A."/>
            <person name="Lindquist E."/>
            <person name="Lipzen A."/>
            <person name="Logrieco A.F."/>
            <person name="MacCabe A."/>
            <person name="Maekelae M.R."/>
            <person name="Malavazi I."/>
            <person name="Melin P."/>
            <person name="Meyer V."/>
            <person name="Mielnichuk N."/>
            <person name="Miskei M."/>
            <person name="Molnar A.P."/>
            <person name="Mule G."/>
            <person name="Ngan C.Y."/>
            <person name="Orejas M."/>
            <person name="Orosz E."/>
            <person name="Ouedraogo J.P."/>
            <person name="Overkamp K.M."/>
            <person name="Park H.-S."/>
            <person name="Perrone G."/>
            <person name="Piumi F."/>
            <person name="Punt P.J."/>
            <person name="Ram A.F."/>
            <person name="Ramon A."/>
            <person name="Rauscher S."/>
            <person name="Record E."/>
            <person name="Riano-Pachon D.M."/>
            <person name="Robert V."/>
            <person name="Roehrig J."/>
            <person name="Ruller R."/>
            <person name="Salamov A."/>
            <person name="Salih N.S."/>
            <person name="Samson R.A."/>
            <person name="Sandor E."/>
            <person name="Sanguinetti M."/>
            <person name="Schuetze T."/>
            <person name="Sepcic K."/>
            <person name="Shelest E."/>
            <person name="Sherlock G."/>
            <person name="Sophianopoulou V."/>
            <person name="Squina F.M."/>
            <person name="Sun H."/>
            <person name="Susca A."/>
            <person name="Todd R.B."/>
            <person name="Tsang A."/>
            <person name="Unkles S.E."/>
            <person name="van de Wiele N."/>
            <person name="van Rossen-Uffink D."/>
            <person name="Oliveira J.V."/>
            <person name="Vesth T.C."/>
            <person name="Visser J."/>
            <person name="Yu J.-H."/>
            <person name="Zhou M."/>
            <person name="Andersen M.R."/>
            <person name="Archer D.B."/>
            <person name="Baker S.E."/>
            <person name="Benoit I."/>
            <person name="Brakhage A.A."/>
            <person name="Braus G.H."/>
            <person name="Fischer R."/>
            <person name="Frisvad J.C."/>
            <person name="Goldman G.H."/>
            <person name="Houbraken J."/>
            <person name="Oakley B."/>
            <person name="Pocsi I."/>
            <person name="Scazzocchio C."/>
            <person name="Seiboth B."/>
            <person name="vanKuyk P.A."/>
            <person name="Wortman J."/>
            <person name="Dyer P.S."/>
            <person name="Grigoriev I.V."/>
        </authorList>
    </citation>
    <scope>NUCLEOTIDE SEQUENCE [LARGE SCALE GENOMIC DNA]</scope>
    <source>
        <strain evidence="10">DTO 134E9</strain>
    </source>
</reference>
<feature type="transmembrane region" description="Helical" evidence="7">
    <location>
        <begin position="206"/>
        <end position="227"/>
    </location>
</feature>
<dbReference type="EMBL" id="KV878216">
    <property type="protein sequence ID" value="OJJ31331.1"/>
    <property type="molecule type" value="Genomic_DNA"/>
</dbReference>
<dbReference type="InterPro" id="IPR049326">
    <property type="entry name" value="Rhodopsin_dom_fungi"/>
</dbReference>
<dbReference type="AlphaFoldDB" id="A0A1L9R8S9"/>
<feature type="transmembrane region" description="Helical" evidence="7">
    <location>
        <begin position="7"/>
        <end position="26"/>
    </location>
</feature>
<keyword evidence="3 7" id="KW-1133">Transmembrane helix</keyword>
<keyword evidence="10" id="KW-1185">Reference proteome</keyword>
<organism evidence="9 10">
    <name type="scientific">Aspergillus wentii DTO 134E9</name>
    <dbReference type="NCBI Taxonomy" id="1073089"/>
    <lineage>
        <taxon>Eukaryota</taxon>
        <taxon>Fungi</taxon>
        <taxon>Dikarya</taxon>
        <taxon>Ascomycota</taxon>
        <taxon>Pezizomycotina</taxon>
        <taxon>Eurotiomycetes</taxon>
        <taxon>Eurotiomycetidae</taxon>
        <taxon>Eurotiales</taxon>
        <taxon>Aspergillaceae</taxon>
        <taxon>Aspergillus</taxon>
        <taxon>Aspergillus subgen. Cremei</taxon>
    </lineage>
</organism>
<dbReference type="PANTHER" id="PTHR33048">
    <property type="entry name" value="PTH11-LIKE INTEGRAL MEMBRANE PROTEIN (AFU_ORTHOLOGUE AFUA_5G11245)"/>
    <property type="match status" value="1"/>
</dbReference>
<dbReference type="PANTHER" id="PTHR33048:SF152">
    <property type="entry name" value="INTEGRAL MEMBRANE PROTEIN"/>
    <property type="match status" value="1"/>
</dbReference>
<evidence type="ECO:0000256" key="6">
    <source>
        <dbReference type="SAM" id="MobiDB-lite"/>
    </source>
</evidence>
<evidence type="ECO:0000256" key="7">
    <source>
        <dbReference type="SAM" id="Phobius"/>
    </source>
</evidence>
<protein>
    <recommendedName>
        <fullName evidence="8">Rhodopsin domain-containing protein</fullName>
    </recommendedName>
</protein>
<dbReference type="STRING" id="1073089.A0A1L9R8S9"/>
<gene>
    <name evidence="9" type="ORF">ASPWEDRAFT_187222</name>
</gene>
<accession>A0A1L9R8S9</accession>
<feature type="domain" description="Rhodopsin" evidence="8">
    <location>
        <begin position="23"/>
        <end position="264"/>
    </location>
</feature>
<dbReference type="VEuPathDB" id="FungiDB:ASPWEDRAFT_187222"/>
<keyword evidence="2 7" id="KW-0812">Transmembrane</keyword>
<dbReference type="GO" id="GO:0016020">
    <property type="term" value="C:membrane"/>
    <property type="evidence" value="ECO:0007669"/>
    <property type="project" value="UniProtKB-SubCell"/>
</dbReference>
<feature type="region of interest" description="Disordered" evidence="6">
    <location>
        <begin position="357"/>
        <end position="381"/>
    </location>
</feature>
<evidence type="ECO:0000256" key="1">
    <source>
        <dbReference type="ARBA" id="ARBA00004141"/>
    </source>
</evidence>
<sequence>MAYNLNAELWTEFAIGMIVFAVRFYARWDTIGLQKFSWDDFFSATSAIFWTLETTFLYTCALFGNNIGLNPETAAAIPDSQVPQLVKGSKHAYAAWIFYILLVWSLKGVVIFLYSRITTGLWQHRLVKLVSVFSVLTFLASILLHFGTCVPIQKAWQIKPYPGDNCTKRQLNYIVIETLNIITDVFVIAIPMPIVFAAQIPIHRKLILSGLFSSGVFVIICAILRAYYSVRNIQDLSVALGWASREVFVSALAVSAPGIKPLFNKSRWFSSKKTSNNHYGSTTGPSTFPRSYNQKSANDTTFTNVEAEDHKGQFELSSTWQLRNKMKRTSSSESQERIIEAGQGGPNAIQVTTEYHVQEESGMPSSGSASHTDGGRSRGSL</sequence>
<feature type="region of interest" description="Disordered" evidence="6">
    <location>
        <begin position="273"/>
        <end position="292"/>
    </location>
</feature>
<dbReference type="InterPro" id="IPR052337">
    <property type="entry name" value="SAT4-like"/>
</dbReference>
<evidence type="ECO:0000313" key="9">
    <source>
        <dbReference type="EMBL" id="OJJ31331.1"/>
    </source>
</evidence>
<dbReference type="RefSeq" id="XP_040685008.1">
    <property type="nucleotide sequence ID" value="XM_040832171.1"/>
</dbReference>
<feature type="transmembrane region" description="Helical" evidence="7">
    <location>
        <begin position="93"/>
        <end position="114"/>
    </location>
</feature>
<evidence type="ECO:0000256" key="2">
    <source>
        <dbReference type="ARBA" id="ARBA00022692"/>
    </source>
</evidence>
<evidence type="ECO:0000313" key="10">
    <source>
        <dbReference type="Proteomes" id="UP000184383"/>
    </source>
</evidence>
<evidence type="ECO:0000256" key="3">
    <source>
        <dbReference type="ARBA" id="ARBA00022989"/>
    </source>
</evidence>
<dbReference type="OrthoDB" id="4329349at2759"/>
<keyword evidence="4 7" id="KW-0472">Membrane</keyword>
<feature type="transmembrane region" description="Helical" evidence="7">
    <location>
        <begin position="173"/>
        <end position="194"/>
    </location>
</feature>
<feature type="transmembrane region" description="Helical" evidence="7">
    <location>
        <begin position="126"/>
        <end position="153"/>
    </location>
</feature>
<comment type="similarity">
    <text evidence="5">Belongs to the SAT4 family.</text>
</comment>
<proteinExistence type="inferred from homology"/>
<dbReference type="GeneID" id="63748019"/>